<evidence type="ECO:0000313" key="3">
    <source>
        <dbReference type="Proteomes" id="UP000027997"/>
    </source>
</evidence>
<dbReference type="STRING" id="305900.GV64_08930"/>
<organism evidence="2 3">
    <name type="scientific">Endozoicomonas elysicola</name>
    <dbReference type="NCBI Taxonomy" id="305900"/>
    <lineage>
        <taxon>Bacteria</taxon>
        <taxon>Pseudomonadati</taxon>
        <taxon>Pseudomonadota</taxon>
        <taxon>Gammaproteobacteria</taxon>
        <taxon>Oceanospirillales</taxon>
        <taxon>Endozoicomonadaceae</taxon>
        <taxon>Endozoicomonas</taxon>
    </lineage>
</organism>
<dbReference type="InterPro" id="IPR035901">
    <property type="entry name" value="GIY-YIG_endonuc_sf"/>
</dbReference>
<dbReference type="RefSeq" id="WP_020580519.1">
    <property type="nucleotide sequence ID" value="NZ_JOJP01000001.1"/>
</dbReference>
<feature type="compositionally biased region" description="Acidic residues" evidence="1">
    <location>
        <begin position="119"/>
        <end position="129"/>
    </location>
</feature>
<dbReference type="eggNOG" id="ENOG50336WQ">
    <property type="taxonomic scope" value="Bacteria"/>
</dbReference>
<dbReference type="Gene3D" id="3.40.1440.10">
    <property type="entry name" value="GIY-YIG endonuclease"/>
    <property type="match status" value="1"/>
</dbReference>
<dbReference type="Proteomes" id="UP000027997">
    <property type="component" value="Unassembled WGS sequence"/>
</dbReference>
<accession>A0A081K9M9</accession>
<protein>
    <recommendedName>
        <fullName evidence="4">GIY-YIG domain-containing protein</fullName>
    </recommendedName>
</protein>
<dbReference type="AlphaFoldDB" id="A0A081K9M9"/>
<reference evidence="2 3" key="1">
    <citation type="submission" date="2014-06" db="EMBL/GenBank/DDBJ databases">
        <title>Whole Genome Sequences of Three Symbiotic Endozoicomonas Bacteria.</title>
        <authorList>
            <person name="Neave M.J."/>
            <person name="Apprill A."/>
            <person name="Voolstra C.R."/>
        </authorList>
    </citation>
    <scope>NUCLEOTIDE SEQUENCE [LARGE SCALE GENOMIC DNA]</scope>
    <source>
        <strain evidence="2 3">DSM 22380</strain>
    </source>
</reference>
<evidence type="ECO:0000256" key="1">
    <source>
        <dbReference type="SAM" id="MobiDB-lite"/>
    </source>
</evidence>
<keyword evidence="3" id="KW-1185">Reference proteome</keyword>
<comment type="caution">
    <text evidence="2">The sequence shown here is derived from an EMBL/GenBank/DDBJ whole genome shotgun (WGS) entry which is preliminary data.</text>
</comment>
<evidence type="ECO:0000313" key="2">
    <source>
        <dbReference type="EMBL" id="KEI70855.1"/>
    </source>
</evidence>
<feature type="region of interest" description="Disordered" evidence="1">
    <location>
        <begin position="119"/>
        <end position="158"/>
    </location>
</feature>
<name>A0A081K9M9_9GAMM</name>
<sequence>MIIFTVTNKTTSQVYVGSTRNDLADQWEKMVAAAEQNLDYPLYQEIRVHGQDGFVVEEWDDVEDRNELNMLEQEAIETLNARSLKGYKTSTVKIQPKKKTRTRKSNLEKELASIFSEFDGDVDDFDEPSLEPKKQTDEKPATTQQPGTEKTKAATPAEVLRTAEIKLEIPAATTAESTADTQKEQLAAKQENGSQVNAVVQMNNICLSDDISAQLEAIQAAANAVLSGDNSAVEILNKKPGKPALVEVEVEATAQPELVENIEPEIVIELDPKERRIRDAIERHRKARAQKTSDNQASERQQIEKLLTELNTRAISMNNQSISAVA</sequence>
<gene>
    <name evidence="2" type="ORF">GV64_08930</name>
</gene>
<evidence type="ECO:0008006" key="4">
    <source>
        <dbReference type="Google" id="ProtNLM"/>
    </source>
</evidence>
<dbReference type="CDD" id="cd10443">
    <property type="entry name" value="GIY-YIG_HE_Tlr8p_PBC-V_like"/>
    <property type="match status" value="1"/>
</dbReference>
<feature type="compositionally biased region" description="Basic and acidic residues" evidence="1">
    <location>
        <begin position="130"/>
        <end position="140"/>
    </location>
</feature>
<proteinExistence type="predicted"/>
<dbReference type="EMBL" id="JOJP01000001">
    <property type="protein sequence ID" value="KEI70855.1"/>
    <property type="molecule type" value="Genomic_DNA"/>
</dbReference>